<feature type="region of interest" description="Disordered" evidence="1">
    <location>
        <begin position="130"/>
        <end position="151"/>
    </location>
</feature>
<name>A0AAN8PYT7_POLSC</name>
<accession>A0AAN8PYT7</accession>
<proteinExistence type="predicted"/>
<organism evidence="2 3">
    <name type="scientific">Polyplax serrata</name>
    <name type="common">Common mouse louse</name>
    <dbReference type="NCBI Taxonomy" id="468196"/>
    <lineage>
        <taxon>Eukaryota</taxon>
        <taxon>Metazoa</taxon>
        <taxon>Ecdysozoa</taxon>
        <taxon>Arthropoda</taxon>
        <taxon>Hexapoda</taxon>
        <taxon>Insecta</taxon>
        <taxon>Pterygota</taxon>
        <taxon>Neoptera</taxon>
        <taxon>Paraneoptera</taxon>
        <taxon>Psocodea</taxon>
        <taxon>Troctomorpha</taxon>
        <taxon>Phthiraptera</taxon>
        <taxon>Anoplura</taxon>
        <taxon>Polyplacidae</taxon>
        <taxon>Polyplax</taxon>
    </lineage>
</organism>
<feature type="compositionally biased region" description="Basic and acidic residues" evidence="1">
    <location>
        <begin position="109"/>
        <end position="118"/>
    </location>
</feature>
<sequence length="151" mass="17733">MEILYLGGGVKEENFSHKVKQENKNEKGNIHKRLKVYAQEEAKRNLEKRQIRIRHILAKDQTQKKLSSNVCFKKLMNRNAGTRAFYKSILNGGNGQNQDRQSLKWPKTSQEKWHDEDSQKCGWFRVVEERRETKSKDQTKKSTDKSILPSS</sequence>
<comment type="caution">
    <text evidence="2">The sequence shown here is derived from an EMBL/GenBank/DDBJ whole genome shotgun (WGS) entry which is preliminary data.</text>
</comment>
<dbReference type="Proteomes" id="UP001372834">
    <property type="component" value="Unassembled WGS sequence"/>
</dbReference>
<gene>
    <name evidence="2" type="ORF">RUM43_006533</name>
</gene>
<feature type="region of interest" description="Disordered" evidence="1">
    <location>
        <begin position="90"/>
        <end position="118"/>
    </location>
</feature>
<evidence type="ECO:0000256" key="1">
    <source>
        <dbReference type="SAM" id="MobiDB-lite"/>
    </source>
</evidence>
<protein>
    <submittedName>
        <fullName evidence="2">Uncharacterized protein</fullName>
    </submittedName>
</protein>
<dbReference type="AlphaFoldDB" id="A0AAN8PYT7"/>
<evidence type="ECO:0000313" key="2">
    <source>
        <dbReference type="EMBL" id="KAK6626226.1"/>
    </source>
</evidence>
<reference evidence="2 3" key="1">
    <citation type="submission" date="2023-10" db="EMBL/GenBank/DDBJ databases">
        <title>Genomes of two closely related lineages of the louse Polyplax serrata with different host specificities.</title>
        <authorList>
            <person name="Martinu J."/>
            <person name="Tarabai H."/>
            <person name="Stefka J."/>
            <person name="Hypsa V."/>
        </authorList>
    </citation>
    <scope>NUCLEOTIDE SEQUENCE [LARGE SCALE GENOMIC DNA]</scope>
    <source>
        <strain evidence="2">HR10_N</strain>
    </source>
</reference>
<feature type="compositionally biased region" description="Basic and acidic residues" evidence="1">
    <location>
        <begin position="130"/>
        <end position="144"/>
    </location>
</feature>
<evidence type="ECO:0000313" key="3">
    <source>
        <dbReference type="Proteomes" id="UP001372834"/>
    </source>
</evidence>
<dbReference type="EMBL" id="JAWJWE010000037">
    <property type="protein sequence ID" value="KAK6626226.1"/>
    <property type="molecule type" value="Genomic_DNA"/>
</dbReference>